<dbReference type="Proteomes" id="UP001143372">
    <property type="component" value="Unassembled WGS sequence"/>
</dbReference>
<gene>
    <name evidence="2" type="ORF">GCM10008179_31920</name>
</gene>
<reference evidence="2" key="1">
    <citation type="journal article" date="2014" name="Int. J. Syst. Evol. Microbiol.">
        <title>Complete genome sequence of Corynebacterium casei LMG S-19264T (=DSM 44701T), isolated from a smear-ripened cheese.</title>
        <authorList>
            <consortium name="US DOE Joint Genome Institute (JGI-PGF)"/>
            <person name="Walter F."/>
            <person name="Albersmeier A."/>
            <person name="Kalinowski J."/>
            <person name="Ruckert C."/>
        </authorList>
    </citation>
    <scope>NUCLEOTIDE SEQUENCE</scope>
    <source>
        <strain evidence="2">VKM B-2347</strain>
    </source>
</reference>
<dbReference type="InterPro" id="IPR017946">
    <property type="entry name" value="PLC-like_Pdiesterase_TIM-brl"/>
</dbReference>
<dbReference type="GO" id="GO:0008081">
    <property type="term" value="F:phosphoric diester hydrolase activity"/>
    <property type="evidence" value="ECO:0007669"/>
    <property type="project" value="InterPro"/>
</dbReference>
<dbReference type="RefSeq" id="WP_271169773.1">
    <property type="nucleotide sequence ID" value="NZ_BSFI01000022.1"/>
</dbReference>
<dbReference type="PANTHER" id="PTHR46211:SF1">
    <property type="entry name" value="GLYCEROPHOSPHODIESTER PHOSPHODIESTERASE, CYTOPLASMIC"/>
    <property type="match status" value="1"/>
</dbReference>
<dbReference type="SUPFAM" id="SSF51695">
    <property type="entry name" value="PLC-like phosphodiesterases"/>
    <property type="match status" value="1"/>
</dbReference>
<protein>
    <submittedName>
        <fullName evidence="2">Phosphodiesterase</fullName>
    </submittedName>
</protein>
<dbReference type="EMBL" id="BSFI01000022">
    <property type="protein sequence ID" value="GLK69554.1"/>
    <property type="molecule type" value="Genomic_DNA"/>
</dbReference>
<comment type="caution">
    <text evidence="2">The sequence shown here is derived from an EMBL/GenBank/DDBJ whole genome shotgun (WGS) entry which is preliminary data.</text>
</comment>
<dbReference type="Pfam" id="PF03009">
    <property type="entry name" value="GDPD"/>
    <property type="match status" value="1"/>
</dbReference>
<dbReference type="AlphaFoldDB" id="A0A9W6J535"/>
<evidence type="ECO:0000313" key="2">
    <source>
        <dbReference type="EMBL" id="GLK69554.1"/>
    </source>
</evidence>
<name>A0A9W6J535_9HYPH</name>
<proteinExistence type="predicted"/>
<dbReference type="InterPro" id="IPR030395">
    <property type="entry name" value="GP_PDE_dom"/>
</dbReference>
<evidence type="ECO:0000259" key="1">
    <source>
        <dbReference type="PROSITE" id="PS51704"/>
    </source>
</evidence>
<sequence>MGRLDWLTARPIAHRGLHDRAAGVVENTPAAVSRALDGGYAVEIDVRETADGEAVVFHDATLDRLTADTGPIRARTLAELRRIPLRDTTERIWTLDECLDLVGDRGALVIEIKSPWNRDVGHARRVVERVAARDRPIAIKSFNPRAVRAAFEVAPQVPRGVIGEAFADDDPAWSHLGKRRRESARGLKHIRLTRPDFLSWDIADIERPRVAELRAAGKPVVVWTVKTPADETRARDYADQIVFEGFRPKAT</sequence>
<evidence type="ECO:0000313" key="3">
    <source>
        <dbReference type="Proteomes" id="UP001143372"/>
    </source>
</evidence>
<dbReference type="Gene3D" id="3.20.20.190">
    <property type="entry name" value="Phosphatidylinositol (PI) phosphodiesterase"/>
    <property type="match status" value="1"/>
</dbReference>
<dbReference type="GO" id="GO:0006629">
    <property type="term" value="P:lipid metabolic process"/>
    <property type="evidence" value="ECO:0007669"/>
    <property type="project" value="InterPro"/>
</dbReference>
<organism evidence="2 3">
    <name type="scientific">Hansschlegelia plantiphila</name>
    <dbReference type="NCBI Taxonomy" id="374655"/>
    <lineage>
        <taxon>Bacteria</taxon>
        <taxon>Pseudomonadati</taxon>
        <taxon>Pseudomonadota</taxon>
        <taxon>Alphaproteobacteria</taxon>
        <taxon>Hyphomicrobiales</taxon>
        <taxon>Methylopilaceae</taxon>
        <taxon>Hansschlegelia</taxon>
    </lineage>
</organism>
<reference evidence="2" key="2">
    <citation type="submission" date="2023-01" db="EMBL/GenBank/DDBJ databases">
        <authorList>
            <person name="Sun Q."/>
            <person name="Evtushenko L."/>
        </authorList>
    </citation>
    <scope>NUCLEOTIDE SEQUENCE</scope>
    <source>
        <strain evidence="2">VKM B-2347</strain>
    </source>
</reference>
<feature type="domain" description="GP-PDE" evidence="1">
    <location>
        <begin position="9"/>
        <end position="251"/>
    </location>
</feature>
<dbReference type="PROSITE" id="PS51704">
    <property type="entry name" value="GP_PDE"/>
    <property type="match status" value="1"/>
</dbReference>
<accession>A0A9W6J535</accession>
<keyword evidence="3" id="KW-1185">Reference proteome</keyword>
<dbReference type="PANTHER" id="PTHR46211">
    <property type="entry name" value="GLYCEROPHOSPHORYL DIESTER PHOSPHODIESTERASE"/>
    <property type="match status" value="1"/>
</dbReference>